<name>A0A0R1F4E9_9LACO</name>
<keyword evidence="3" id="KW-0067">ATP-binding</keyword>
<dbReference type="Pfam" id="PF08706">
    <property type="entry name" value="D5_N"/>
    <property type="match status" value="1"/>
</dbReference>
<dbReference type="GO" id="GO:0016787">
    <property type="term" value="F:hydrolase activity"/>
    <property type="evidence" value="ECO:0007669"/>
    <property type="project" value="UniProtKB-KW"/>
</dbReference>
<comment type="caution">
    <text evidence="5">The sequence shown here is derived from an EMBL/GenBank/DDBJ whole genome shotgun (WGS) entry which is preliminary data.</text>
</comment>
<accession>A0A0R1F4E9</accession>
<dbReference type="InterPro" id="IPR045455">
    <property type="entry name" value="NrS-1_pol-like_helicase"/>
</dbReference>
<evidence type="ECO:0000256" key="2">
    <source>
        <dbReference type="ARBA" id="ARBA00022801"/>
    </source>
</evidence>
<dbReference type="InterPro" id="IPR051620">
    <property type="entry name" value="ORF904-like_C"/>
</dbReference>
<dbReference type="Gene3D" id="3.40.50.300">
    <property type="entry name" value="P-loop containing nucleotide triphosphate hydrolases"/>
    <property type="match status" value="1"/>
</dbReference>
<evidence type="ECO:0000256" key="3">
    <source>
        <dbReference type="ARBA" id="ARBA00022840"/>
    </source>
</evidence>
<dbReference type="NCBIfam" id="TIGR01613">
    <property type="entry name" value="primase_Cterm"/>
    <property type="match status" value="1"/>
</dbReference>
<evidence type="ECO:0000259" key="4">
    <source>
        <dbReference type="PROSITE" id="PS51206"/>
    </source>
</evidence>
<dbReference type="PROSITE" id="PS51206">
    <property type="entry name" value="SF3_HELICASE_1"/>
    <property type="match status" value="1"/>
</dbReference>
<dbReference type="GO" id="GO:0005524">
    <property type="term" value="F:ATP binding"/>
    <property type="evidence" value="ECO:0007669"/>
    <property type="project" value="UniProtKB-KW"/>
</dbReference>
<evidence type="ECO:0000313" key="5">
    <source>
        <dbReference type="EMBL" id="KRK16701.1"/>
    </source>
</evidence>
<evidence type="ECO:0000256" key="1">
    <source>
        <dbReference type="ARBA" id="ARBA00022741"/>
    </source>
</evidence>
<feature type="domain" description="SF3 helicase" evidence="4">
    <location>
        <begin position="226"/>
        <end position="378"/>
    </location>
</feature>
<organism evidence="5 6">
    <name type="scientific">Loigolactobacillus coryniformis subsp. coryniformis KCTC 3167 = DSM 20001</name>
    <dbReference type="NCBI Taxonomy" id="913848"/>
    <lineage>
        <taxon>Bacteria</taxon>
        <taxon>Bacillati</taxon>
        <taxon>Bacillota</taxon>
        <taxon>Bacilli</taxon>
        <taxon>Lactobacillales</taxon>
        <taxon>Lactobacillaceae</taxon>
        <taxon>Loigolactobacillus</taxon>
    </lineage>
</organism>
<keyword evidence="1" id="KW-0547">Nucleotide-binding</keyword>
<dbReference type="PANTHER" id="PTHR35372:SF2">
    <property type="entry name" value="SF3 HELICASE DOMAIN-CONTAINING PROTEIN"/>
    <property type="match status" value="1"/>
</dbReference>
<dbReference type="Proteomes" id="UP000051181">
    <property type="component" value="Unassembled WGS sequence"/>
</dbReference>
<keyword evidence="2" id="KW-0378">Hydrolase</keyword>
<evidence type="ECO:0000313" key="6">
    <source>
        <dbReference type="Proteomes" id="UP000051181"/>
    </source>
</evidence>
<dbReference type="InterPro" id="IPR014818">
    <property type="entry name" value="Phage/plasmid_primase_P4_C"/>
</dbReference>
<dbReference type="InterPro" id="IPR027417">
    <property type="entry name" value="P-loop_NTPase"/>
</dbReference>
<sequence>MPPKKIVLSQAIETIKNSDFGLYSNQLQAATADFGPLDKLLYRDIFNATYDNEGKRSEDIGQSFALACKRALVQRLGIFYSDEGKPNLNQNTLVDFLLVIMNFLGVSEDPDALLIYSFKKGKYIDAHDSIARIMALLLNDFDHNLWGIGRENAIIELLKRKAKQASMKDFSKDYFGFSGQDLSLTDLSLVPHNPDHMVLLQSPIEPKEMATPQFDQFLRSTFDDQAERDFVQEWAGYLLDLNNTGTVILFAISSGASGKSTLFNVYRDMLGATNVSGIKVQSLSKQFAKQGLMDKLAILADENDADGFPTSELKAISGYSPITIDRKFKDSIETVLRLKMAFAFNTLPAPEDTVGFSRRLIILPFEHTFLAKSADKQLGEKLVAELPGIAWLAIKKLKELRQNDYAFSQSANMAETKAEYFATKETPVATFMRQQLHIVSGQTLTRADIIQDFEIWLKASNVASKGYTKGQRFWNEFRRCFPIIFEGVNYSEHKSNGYQVVDDIGFRADGVDSALNLK</sequence>
<dbReference type="InterPro" id="IPR006500">
    <property type="entry name" value="Helicase_put_C_phage/plasmid"/>
</dbReference>
<protein>
    <submittedName>
        <fullName evidence="5">p4 family phage plasmid primase</fullName>
    </submittedName>
</protein>
<dbReference type="Pfam" id="PF19263">
    <property type="entry name" value="DUF5906"/>
    <property type="match status" value="1"/>
</dbReference>
<dbReference type="PANTHER" id="PTHR35372">
    <property type="entry name" value="ATP BINDING PROTEIN-RELATED"/>
    <property type="match status" value="1"/>
</dbReference>
<gene>
    <name evidence="5" type="ORF">FD22_GL001104</name>
</gene>
<dbReference type="AlphaFoldDB" id="A0A0R1F4E9"/>
<dbReference type="PATRIC" id="fig|913848.6.peg.1139"/>
<dbReference type="InterPro" id="IPR014015">
    <property type="entry name" value="Helicase_SF3_DNA-vir"/>
</dbReference>
<dbReference type="eggNOG" id="COG3378">
    <property type="taxonomic scope" value="Bacteria"/>
</dbReference>
<proteinExistence type="predicted"/>
<dbReference type="EMBL" id="AZCN01000029">
    <property type="protein sequence ID" value="KRK16701.1"/>
    <property type="molecule type" value="Genomic_DNA"/>
</dbReference>
<reference evidence="5 6" key="1">
    <citation type="journal article" date="2015" name="Genome Announc.">
        <title>Expanding the biotechnology potential of lactobacilli through comparative genomics of 213 strains and associated genera.</title>
        <authorList>
            <person name="Sun Z."/>
            <person name="Harris H.M."/>
            <person name="McCann A."/>
            <person name="Guo C."/>
            <person name="Argimon S."/>
            <person name="Zhang W."/>
            <person name="Yang X."/>
            <person name="Jeffery I.B."/>
            <person name="Cooney J.C."/>
            <person name="Kagawa T.F."/>
            <person name="Liu W."/>
            <person name="Song Y."/>
            <person name="Salvetti E."/>
            <person name="Wrobel A."/>
            <person name="Rasinkangas P."/>
            <person name="Parkhill J."/>
            <person name="Rea M.C."/>
            <person name="O'Sullivan O."/>
            <person name="Ritari J."/>
            <person name="Douillard F.P."/>
            <person name="Paul Ross R."/>
            <person name="Yang R."/>
            <person name="Briner A.E."/>
            <person name="Felis G.E."/>
            <person name="de Vos W.M."/>
            <person name="Barrangou R."/>
            <person name="Klaenhammer T.R."/>
            <person name="Caufield P.W."/>
            <person name="Cui Y."/>
            <person name="Zhang H."/>
            <person name="O'Toole P.W."/>
        </authorList>
    </citation>
    <scope>NUCLEOTIDE SEQUENCE [LARGE SCALE GENOMIC DNA]</scope>
    <source>
        <strain evidence="5 6">DSM 20001</strain>
    </source>
</reference>
<dbReference type="SUPFAM" id="SSF52540">
    <property type="entry name" value="P-loop containing nucleoside triphosphate hydrolases"/>
    <property type="match status" value="1"/>
</dbReference>